<evidence type="ECO:0000259" key="4">
    <source>
        <dbReference type="PROSITE" id="PS50853"/>
    </source>
</evidence>
<sequence>MTVYPQEYKLNCTKIGHNRYDISMSIGSTALASYTDCFDPNNNCGGTVLNGAFENTVRYTVTITWDGMNVSSGSISQSTTGNQMYQCRVADHPAANTIRIRNVIIKVPATAPSSLTEVNKTTTTITVNWTALDLSDADGYVVNVTSDTDTVQTVQVEGSSNNTITLNGLKGGTTYSITVRAYQQLLGPASTISVQTLPGIYLGKNGNCYTNGSYFWDNSVNAANEAISCVLPGTNLTTGQWVRVADPDDPVDCNSNNASDPFRCTSVTSPDATINLYLAQGLTTTTEGWYKCCLPTDCSDPNTNIIFANIFRFAEIESFTVTDLPSDMTVYPQEYKLNCTKIGHHGYDISMSIGSTALVDYTNCNDGSNTNPCPGTVLVSSTNTLRYTVNITWDGMTVSSGSGSQSTTGDQMYQCVLQVFDQPTRTRIVTIKVPATAPSSLTEVNKTATTITVSWTALDSSDADGYVVNVTSDTDTVQTVQVEGSSNNTITLNGLRGGTTHSITVRAYQQLLGPASSTISVQTLPVINSINWTLVSSITQLNNTQYRIDCLTTTDINPSTDVYWLVNGVMESNSMYTSIDVLTYNNTLLVYPDPLGVSINITCIAMIGGVNYSQSVILHAPSGPPNNVRGFILNATSVKVNWTNSSVANGYVIEYTTGGVTRNVVSTSEDEIVLTDLSPMSTYTISVYSYIDLPSVNSTVTVLRFDVPSPVTSLLVSNVSTTGITVSWTIPSSDNYVTYYTISYTPSCPQLSSVNETVSVAPHQSATTYSYTLIGLYSGMNYTITVRAGNVLGGSELSMSTSAQTEAMGMLIMCSNIQINYNYFVVPSGWPSSIQVLQVNSTANRLTWNEVNCSQRNGLITGYTVIISNSSITYNLTSTEIYIILNDLVFGTEYNISVAAVNSVGRGPFSDPIEVEIGIVPGPVGSVSSIMDTTWAVISWSVPSYIPSDYPIITYEIGYHILQSGCCLMVDDDDIDIQRLQFINSTNDSTFTTRITGLDAMSCHIFGVRAYTDRGPGGWVFIANETLISTQFVTPTLVTTQEVGSTNIVSGAVDGASIGLGAVVGLLLISLAVSIIINIYCFIKHKTYDTTTAKQTKFDDDIPMQACEPYGIHKTKDVTKDAVYECPDVNVNDTAIYEET</sequence>
<dbReference type="PROSITE" id="PS50835">
    <property type="entry name" value="IG_LIKE"/>
    <property type="match status" value="1"/>
</dbReference>
<evidence type="ECO:0000256" key="1">
    <source>
        <dbReference type="ARBA" id="ARBA00022737"/>
    </source>
</evidence>
<dbReference type="SMART" id="SM00060">
    <property type="entry name" value="FN3"/>
    <property type="match status" value="6"/>
</dbReference>
<reference evidence="5" key="1">
    <citation type="submission" date="2017-05" db="UniProtKB">
        <authorList>
            <consortium name="EnsemblMetazoa"/>
        </authorList>
    </citation>
    <scope>IDENTIFICATION</scope>
</reference>
<dbReference type="eggNOG" id="KOG3510">
    <property type="taxonomic scope" value="Eukaryota"/>
</dbReference>
<dbReference type="AlphaFoldDB" id="A0A1X7VSB9"/>
<keyword evidence="1" id="KW-0677">Repeat</keyword>
<accession>A0A1X7VSB9</accession>
<dbReference type="InterPro" id="IPR050964">
    <property type="entry name" value="Striated_Muscle_Regulatory"/>
</dbReference>
<evidence type="ECO:0000259" key="3">
    <source>
        <dbReference type="PROSITE" id="PS50835"/>
    </source>
</evidence>
<keyword evidence="2" id="KW-0812">Transmembrane</keyword>
<organism evidence="5">
    <name type="scientific">Amphimedon queenslandica</name>
    <name type="common">Sponge</name>
    <dbReference type="NCBI Taxonomy" id="400682"/>
    <lineage>
        <taxon>Eukaryota</taxon>
        <taxon>Metazoa</taxon>
        <taxon>Porifera</taxon>
        <taxon>Demospongiae</taxon>
        <taxon>Heteroscleromorpha</taxon>
        <taxon>Haplosclerida</taxon>
        <taxon>Niphatidae</taxon>
        <taxon>Amphimedon</taxon>
    </lineage>
</organism>
<dbReference type="PANTHER" id="PTHR13817">
    <property type="entry name" value="TITIN"/>
    <property type="match status" value="1"/>
</dbReference>
<dbReference type="EnsemblMetazoa" id="Aqu2.1.42308_001">
    <property type="protein sequence ID" value="Aqu2.1.42308_001"/>
    <property type="gene ID" value="Aqu2.1.42308"/>
</dbReference>
<feature type="domain" description="Fibronectin type-III" evidence="4">
    <location>
        <begin position="707"/>
        <end position="808"/>
    </location>
</feature>
<dbReference type="InterPro" id="IPR036116">
    <property type="entry name" value="FN3_sf"/>
</dbReference>
<keyword evidence="2" id="KW-0472">Membrane</keyword>
<dbReference type="Pfam" id="PF00041">
    <property type="entry name" value="fn3"/>
    <property type="match status" value="5"/>
</dbReference>
<dbReference type="Gene3D" id="2.60.40.10">
    <property type="entry name" value="Immunoglobulins"/>
    <property type="match status" value="6"/>
</dbReference>
<feature type="transmembrane region" description="Helical" evidence="2">
    <location>
        <begin position="1058"/>
        <end position="1083"/>
    </location>
</feature>
<dbReference type="CDD" id="cd00063">
    <property type="entry name" value="FN3"/>
    <property type="match status" value="6"/>
</dbReference>
<dbReference type="InterPro" id="IPR007110">
    <property type="entry name" value="Ig-like_dom"/>
</dbReference>
<name>A0A1X7VSB9_AMPQE</name>
<evidence type="ECO:0000313" key="5">
    <source>
        <dbReference type="EnsemblMetazoa" id="Aqu2.1.42308_001"/>
    </source>
</evidence>
<dbReference type="PANTHER" id="PTHR13817:SF73">
    <property type="entry name" value="FIBRONECTIN TYPE-III DOMAIN-CONTAINING PROTEIN"/>
    <property type="match status" value="1"/>
</dbReference>
<protein>
    <submittedName>
        <fullName evidence="5">Uncharacterized protein</fullName>
    </submittedName>
</protein>
<feature type="domain" description="Fibronectin type-III" evidence="4">
    <location>
        <begin position="111"/>
        <end position="200"/>
    </location>
</feature>
<dbReference type="InParanoid" id="A0A1X7VSB9"/>
<feature type="domain" description="Fibronectin type-III" evidence="4">
    <location>
        <begin position="830"/>
        <end position="922"/>
    </location>
</feature>
<dbReference type="InterPro" id="IPR013783">
    <property type="entry name" value="Ig-like_fold"/>
</dbReference>
<proteinExistence type="predicted"/>
<keyword evidence="2" id="KW-1133">Transmembrane helix</keyword>
<dbReference type="InterPro" id="IPR003961">
    <property type="entry name" value="FN3_dom"/>
</dbReference>
<feature type="domain" description="Ig-like" evidence="3">
    <location>
        <begin position="525"/>
        <end position="617"/>
    </location>
</feature>
<dbReference type="PROSITE" id="PS50853">
    <property type="entry name" value="FN3"/>
    <property type="match status" value="5"/>
</dbReference>
<feature type="domain" description="Fibronectin type-III" evidence="4">
    <location>
        <begin position="437"/>
        <end position="526"/>
    </location>
</feature>
<dbReference type="SUPFAM" id="SSF49265">
    <property type="entry name" value="Fibronectin type III"/>
    <property type="match status" value="4"/>
</dbReference>
<evidence type="ECO:0000256" key="2">
    <source>
        <dbReference type="SAM" id="Phobius"/>
    </source>
</evidence>
<feature type="domain" description="Fibronectin type-III" evidence="4">
    <location>
        <begin position="624"/>
        <end position="705"/>
    </location>
</feature>